<dbReference type="AlphaFoldDB" id="A2SKA8"/>
<keyword evidence="7" id="KW-0902">Two-component regulatory system</keyword>
<gene>
    <name evidence="11" type="ordered locus">Mpe_A3044</name>
</gene>
<dbReference type="CDD" id="cd16917">
    <property type="entry name" value="HATPase_UhpB-NarQ-NarX-like"/>
    <property type="match status" value="1"/>
</dbReference>
<evidence type="ECO:0000256" key="7">
    <source>
        <dbReference type="ARBA" id="ARBA00023012"/>
    </source>
</evidence>
<evidence type="ECO:0000256" key="3">
    <source>
        <dbReference type="ARBA" id="ARBA00012438"/>
    </source>
</evidence>
<comment type="subcellular location">
    <subcellularLocation>
        <location evidence="2">Membrane</location>
    </subcellularLocation>
</comment>
<dbReference type="InterPro" id="IPR011712">
    <property type="entry name" value="Sig_transdc_His_kin_sub3_dim/P"/>
</dbReference>
<dbReference type="SUPFAM" id="SSF55874">
    <property type="entry name" value="ATPase domain of HSP90 chaperone/DNA topoisomerase II/histidine kinase"/>
    <property type="match status" value="1"/>
</dbReference>
<feature type="domain" description="HAMP" evidence="10">
    <location>
        <begin position="186"/>
        <end position="238"/>
    </location>
</feature>
<accession>A2SKA8</accession>
<dbReference type="Gene3D" id="6.10.340.10">
    <property type="match status" value="1"/>
</dbReference>
<evidence type="ECO:0000256" key="6">
    <source>
        <dbReference type="ARBA" id="ARBA00022777"/>
    </source>
</evidence>
<dbReference type="CDD" id="cd06225">
    <property type="entry name" value="HAMP"/>
    <property type="match status" value="1"/>
</dbReference>
<dbReference type="GO" id="GO:0016020">
    <property type="term" value="C:membrane"/>
    <property type="evidence" value="ECO:0007669"/>
    <property type="project" value="UniProtKB-SubCell"/>
</dbReference>
<evidence type="ECO:0000259" key="10">
    <source>
        <dbReference type="PROSITE" id="PS50885"/>
    </source>
</evidence>
<dbReference type="SMART" id="SM00387">
    <property type="entry name" value="HATPase_c"/>
    <property type="match status" value="1"/>
</dbReference>
<reference evidence="11 12" key="1">
    <citation type="journal article" date="2007" name="J. Bacteriol.">
        <title>Whole-genome analysis of the methyl tert-butyl ether-degrading beta-proteobacterium Methylibium petroleiphilum PM1.</title>
        <authorList>
            <person name="Kane S.R."/>
            <person name="Chakicherla A.Y."/>
            <person name="Chain P.S.G."/>
            <person name="Schmidt R."/>
            <person name="Shin M.W."/>
            <person name="Legler T.C."/>
            <person name="Scow K.M."/>
            <person name="Larimer F.W."/>
            <person name="Lucas S.M."/>
            <person name="Richardson P.M."/>
            <person name="Hristova K.R."/>
        </authorList>
    </citation>
    <scope>NUCLEOTIDE SEQUENCE [LARGE SCALE GENOMIC DNA]</scope>
    <source>
        <strain evidence="12">ATCC BAA-1232 / LMG 22953 / PM1</strain>
    </source>
</reference>
<evidence type="ECO:0000256" key="5">
    <source>
        <dbReference type="ARBA" id="ARBA00022679"/>
    </source>
</evidence>
<dbReference type="EC" id="2.7.13.3" evidence="3"/>
<name>A2SKA8_METPP</name>
<dbReference type="KEGG" id="mpt:Mpe_A3044"/>
<proteinExistence type="predicted"/>
<evidence type="ECO:0000259" key="9">
    <source>
        <dbReference type="PROSITE" id="PS50109"/>
    </source>
</evidence>
<dbReference type="PANTHER" id="PTHR24421">
    <property type="entry name" value="NITRATE/NITRITE SENSOR PROTEIN NARX-RELATED"/>
    <property type="match status" value="1"/>
</dbReference>
<dbReference type="InterPro" id="IPR050482">
    <property type="entry name" value="Sensor_HK_TwoCompSys"/>
</dbReference>
<evidence type="ECO:0000313" key="12">
    <source>
        <dbReference type="Proteomes" id="UP000000366"/>
    </source>
</evidence>
<keyword evidence="8" id="KW-0812">Transmembrane</keyword>
<dbReference type="eggNOG" id="COG4585">
    <property type="taxonomic scope" value="Bacteria"/>
</dbReference>
<keyword evidence="8" id="KW-1133">Transmembrane helix</keyword>
<dbReference type="InterPro" id="IPR003594">
    <property type="entry name" value="HATPase_dom"/>
</dbReference>
<evidence type="ECO:0000256" key="1">
    <source>
        <dbReference type="ARBA" id="ARBA00000085"/>
    </source>
</evidence>
<dbReference type="Pfam" id="PF00672">
    <property type="entry name" value="HAMP"/>
    <property type="match status" value="1"/>
</dbReference>
<dbReference type="InterPro" id="IPR036890">
    <property type="entry name" value="HATPase_C_sf"/>
</dbReference>
<dbReference type="PROSITE" id="PS50109">
    <property type="entry name" value="HIS_KIN"/>
    <property type="match status" value="1"/>
</dbReference>
<keyword evidence="6" id="KW-0418">Kinase</keyword>
<evidence type="ECO:0000256" key="8">
    <source>
        <dbReference type="SAM" id="Phobius"/>
    </source>
</evidence>
<dbReference type="Gene3D" id="1.20.5.1930">
    <property type="match status" value="1"/>
</dbReference>
<evidence type="ECO:0000256" key="2">
    <source>
        <dbReference type="ARBA" id="ARBA00004370"/>
    </source>
</evidence>
<protein>
    <recommendedName>
        <fullName evidence="3">histidine kinase</fullName>
        <ecNumber evidence="3">2.7.13.3</ecNumber>
    </recommendedName>
</protein>
<dbReference type="Gene3D" id="3.30.565.10">
    <property type="entry name" value="Histidine kinase-like ATPase, C-terminal domain"/>
    <property type="match status" value="1"/>
</dbReference>
<keyword evidence="8" id="KW-0472">Membrane</keyword>
<keyword evidence="5" id="KW-0808">Transferase</keyword>
<dbReference type="HOGENOM" id="CLU_045360_1_0_4"/>
<dbReference type="Pfam" id="PF02518">
    <property type="entry name" value="HATPase_c"/>
    <property type="match status" value="1"/>
</dbReference>
<dbReference type="SMART" id="SM00304">
    <property type="entry name" value="HAMP"/>
    <property type="match status" value="1"/>
</dbReference>
<evidence type="ECO:0000313" key="11">
    <source>
        <dbReference type="EMBL" id="ABM95997.1"/>
    </source>
</evidence>
<dbReference type="InterPro" id="IPR003660">
    <property type="entry name" value="HAMP_dom"/>
</dbReference>
<dbReference type="Pfam" id="PF07730">
    <property type="entry name" value="HisKA_3"/>
    <property type="match status" value="1"/>
</dbReference>
<dbReference type="PROSITE" id="PS50885">
    <property type="entry name" value="HAMP"/>
    <property type="match status" value="1"/>
</dbReference>
<dbReference type="GO" id="GO:0046983">
    <property type="term" value="F:protein dimerization activity"/>
    <property type="evidence" value="ECO:0007669"/>
    <property type="project" value="InterPro"/>
</dbReference>
<comment type="catalytic activity">
    <reaction evidence="1">
        <text>ATP + protein L-histidine = ADP + protein N-phospho-L-histidine.</text>
        <dbReference type="EC" id="2.7.13.3"/>
    </reaction>
</comment>
<dbReference type="STRING" id="420662.Mpe_A3044"/>
<organism evidence="11 12">
    <name type="scientific">Methylibium petroleiphilum (strain ATCC BAA-1232 / LMG 22953 / PM1)</name>
    <dbReference type="NCBI Taxonomy" id="420662"/>
    <lineage>
        <taxon>Bacteria</taxon>
        <taxon>Pseudomonadati</taxon>
        <taxon>Pseudomonadota</taxon>
        <taxon>Betaproteobacteria</taxon>
        <taxon>Burkholderiales</taxon>
        <taxon>Sphaerotilaceae</taxon>
        <taxon>Methylibium</taxon>
    </lineage>
</organism>
<evidence type="ECO:0000256" key="4">
    <source>
        <dbReference type="ARBA" id="ARBA00022553"/>
    </source>
</evidence>
<dbReference type="Proteomes" id="UP000000366">
    <property type="component" value="Chromosome"/>
</dbReference>
<keyword evidence="4" id="KW-0597">Phosphoprotein</keyword>
<feature type="domain" description="Histidine kinase" evidence="9">
    <location>
        <begin position="274"/>
        <end position="471"/>
    </location>
</feature>
<feature type="transmembrane region" description="Helical" evidence="8">
    <location>
        <begin position="163"/>
        <end position="185"/>
    </location>
</feature>
<dbReference type="EMBL" id="CP000555">
    <property type="protein sequence ID" value="ABM95997.1"/>
    <property type="molecule type" value="Genomic_DNA"/>
</dbReference>
<dbReference type="GO" id="GO:0000155">
    <property type="term" value="F:phosphorelay sensor kinase activity"/>
    <property type="evidence" value="ECO:0007669"/>
    <property type="project" value="InterPro"/>
</dbReference>
<dbReference type="InterPro" id="IPR005467">
    <property type="entry name" value="His_kinase_dom"/>
</dbReference>
<keyword evidence="12" id="KW-1185">Reference proteome</keyword>
<sequence>MIFWNRRRAGGWPADTMRRMSLRLKIHLIVGVLVALCLVAVMALQVKSARDAIREEIEAANRVAAQLLQRTLWLQAARGTPAMIGYLQGVGRVRANDITLLDGKGELVYQSPPSPYKSGRDAPDWFVDFMAPPLEPQKMDFPDGTLVVRADPSRAALDAWDQFAVLGLAALGVLAVLNLVVFWVVGRTVEPFGQIVAALNRIEAGQLDVTLPRLPGTEAAAIGAAFNRMVVGVSERIEAERRAAQAEHELSDRRDLARWIDRHLEQERRLIARELHDELGQSVTGMRSLALSVAQRVAIADPEAARAAQVIADESSRLYDAMHGLIPRLAPLVLDVFGLADALRDLVERTRVSQPQASVELHIDLGDVQLGSEATLALYRAAQEGLTNALRHGQARQLSVSLHAESEGAELQVDDDGQGLAPDWREKARQDGGHYGLRWLAERVEALGGVLRIDNRSPRGVALRVWLPFTAAEPA</sequence>